<comment type="similarity">
    <text evidence="2">Belongs to the NADH:flavin oxidoreductase/NADH oxidase family.</text>
</comment>
<dbReference type="CDD" id="cd02933">
    <property type="entry name" value="OYE_like_FMN"/>
    <property type="match status" value="1"/>
</dbReference>
<dbReference type="AlphaFoldDB" id="A0A0F6QUY4"/>
<gene>
    <name evidence="4" type="ORF">UL81_02630</name>
</gene>
<keyword evidence="3" id="KW-0560">Oxidoreductase</keyword>
<dbReference type="PANTHER" id="PTHR22893:SF91">
    <property type="entry name" value="NADPH DEHYDROGENASE 2-RELATED"/>
    <property type="match status" value="1"/>
</dbReference>
<keyword evidence="5" id="KW-1185">Reference proteome</keyword>
<dbReference type="GO" id="GO:0010181">
    <property type="term" value="F:FMN binding"/>
    <property type="evidence" value="ECO:0007669"/>
    <property type="project" value="InterPro"/>
</dbReference>
<dbReference type="PANTHER" id="PTHR22893">
    <property type="entry name" value="NADH OXIDOREDUCTASE-RELATED"/>
    <property type="match status" value="1"/>
</dbReference>
<dbReference type="HOGENOM" id="CLU_012153_0_0_11"/>
<proteinExistence type="inferred from homology"/>
<reference evidence="4 5" key="1">
    <citation type="journal article" date="2015" name="Genome Announc.">
        <title>Complete Genome Sequence of Corynebacterium camporealensis DSM 44610, Isolated from the Milk of a Manchega Sheep with Subclinical Mastitis.</title>
        <authorList>
            <person name="Ruckert C."/>
            <person name="Albersmeier A."/>
            <person name="Winkler A."/>
            <person name="Tauch A."/>
        </authorList>
    </citation>
    <scope>NUCLEOTIDE SEQUENCE [LARGE SCALE GENOMIC DNA]</scope>
    <source>
        <strain evidence="4 5">DSM 44610</strain>
    </source>
</reference>
<organism evidence="4 5">
    <name type="scientific">Corynebacterium camporealensis</name>
    <dbReference type="NCBI Taxonomy" id="161896"/>
    <lineage>
        <taxon>Bacteria</taxon>
        <taxon>Bacillati</taxon>
        <taxon>Actinomycetota</taxon>
        <taxon>Actinomycetes</taxon>
        <taxon>Mycobacteriales</taxon>
        <taxon>Corynebacteriaceae</taxon>
        <taxon>Corynebacterium</taxon>
    </lineage>
</organism>
<dbReference type="STRING" id="161896.UL81_02630"/>
<evidence type="ECO:0000256" key="3">
    <source>
        <dbReference type="ARBA" id="ARBA00023002"/>
    </source>
</evidence>
<accession>A0A0F6QUY4</accession>
<evidence type="ECO:0000256" key="1">
    <source>
        <dbReference type="ARBA" id="ARBA00001917"/>
    </source>
</evidence>
<dbReference type="SUPFAM" id="SSF51395">
    <property type="entry name" value="FMN-linked oxidoreductases"/>
    <property type="match status" value="1"/>
</dbReference>
<dbReference type="OrthoDB" id="3169239at2"/>
<evidence type="ECO:0000313" key="4">
    <source>
        <dbReference type="EMBL" id="AKE38507.1"/>
    </source>
</evidence>
<dbReference type="InterPro" id="IPR001155">
    <property type="entry name" value="OxRdtase_FMN_N"/>
</dbReference>
<dbReference type="Pfam" id="PF00724">
    <property type="entry name" value="Oxidored_FMN"/>
    <property type="match status" value="1"/>
</dbReference>
<dbReference type="Proteomes" id="UP000033566">
    <property type="component" value="Chromosome"/>
</dbReference>
<dbReference type="FunFam" id="3.20.20.70:FF:000059">
    <property type="entry name" value="N-ethylmaleimide reductase, FMN-linked"/>
    <property type="match status" value="1"/>
</dbReference>
<dbReference type="Gene3D" id="3.20.20.70">
    <property type="entry name" value="Aldolase class I"/>
    <property type="match status" value="1"/>
</dbReference>
<evidence type="ECO:0000256" key="2">
    <source>
        <dbReference type="ARBA" id="ARBA00005979"/>
    </source>
</evidence>
<dbReference type="RefSeq" id="WP_081961545.1">
    <property type="nucleotide sequence ID" value="NZ_CP011311.1"/>
</dbReference>
<dbReference type="GO" id="GO:0005829">
    <property type="term" value="C:cytosol"/>
    <property type="evidence" value="ECO:0007669"/>
    <property type="project" value="UniProtKB-ARBA"/>
</dbReference>
<dbReference type="InterPro" id="IPR013785">
    <property type="entry name" value="Aldolase_TIM"/>
</dbReference>
<name>A0A0F6QUY4_9CORY</name>
<dbReference type="InterPro" id="IPR045247">
    <property type="entry name" value="Oye-like"/>
</dbReference>
<protein>
    <submittedName>
        <fullName evidence="4">NADH:flavin oxidoreductase</fullName>
    </submittedName>
</protein>
<dbReference type="GO" id="GO:0016628">
    <property type="term" value="F:oxidoreductase activity, acting on the CH-CH group of donors, NAD or NADP as acceptor"/>
    <property type="evidence" value="ECO:0007669"/>
    <property type="project" value="UniProtKB-ARBA"/>
</dbReference>
<sequence>MTDSSLFSPLRVGRYDLNNRVTMAALTRSRAGRSGTPTQLHVDYYSQRASAGLIVTEGTFPAVNTRAFPGQAGIETPEHQEGWRKVADAVHARGGTIFMQVMHGGRLSHPELLDGQQPEAPSAIASGTAVRDWESRKECPVPRALEHDEIPRVVDQFRQATRRAVDAGIDGVEIHGANGYILHQFLGPTSNHRTDEYGGSPENRARLLVEVVRAVAEEIGGDRVALRLSPQHNVQGVIEDDEQDVQATYRVVIDSLSELNLAYISFLHAECDGPLITDLATRARSNGVTKVIGNNGFAAYTQLDDATSLVNLSHIDAVAVGRLLIANPDLVERWQQGLELNTPDESTFYTGGQHGYTDYPFAGQVGTPRKVGAPTFRKQT</sequence>
<dbReference type="KEGG" id="ccj:UL81_02630"/>
<dbReference type="PATRIC" id="fig|161896.4.peg.517"/>
<comment type="cofactor">
    <cofactor evidence="1">
        <name>FMN</name>
        <dbReference type="ChEBI" id="CHEBI:58210"/>
    </cofactor>
</comment>
<dbReference type="EMBL" id="CP011311">
    <property type="protein sequence ID" value="AKE38507.1"/>
    <property type="molecule type" value="Genomic_DNA"/>
</dbReference>
<evidence type="ECO:0000313" key="5">
    <source>
        <dbReference type="Proteomes" id="UP000033566"/>
    </source>
</evidence>